<keyword evidence="4" id="KW-1185">Reference proteome</keyword>
<gene>
    <name evidence="3" type="ORF">SAMN02745885_00491</name>
</gene>
<proteinExistence type="predicted"/>
<dbReference type="EMBL" id="FUXM01000003">
    <property type="protein sequence ID" value="SJZ63569.1"/>
    <property type="molecule type" value="Genomic_DNA"/>
</dbReference>
<evidence type="ECO:0000313" key="4">
    <source>
        <dbReference type="Proteomes" id="UP000189933"/>
    </source>
</evidence>
<evidence type="ECO:0000313" key="3">
    <source>
        <dbReference type="EMBL" id="SJZ63569.1"/>
    </source>
</evidence>
<dbReference type="Gene3D" id="2.40.420.20">
    <property type="match status" value="1"/>
</dbReference>
<dbReference type="InterPro" id="IPR058709">
    <property type="entry name" value="BSH_RND-rel"/>
</dbReference>
<dbReference type="Pfam" id="PF26018">
    <property type="entry name" value="BSH_RND_rel"/>
    <property type="match status" value="1"/>
</dbReference>
<protein>
    <submittedName>
        <fullName evidence="3">Putative membrane fusion protein</fullName>
    </submittedName>
</protein>
<keyword evidence="1" id="KW-0812">Transmembrane</keyword>
<name>A0A1T4M992_9FIRM</name>
<dbReference type="AlphaFoldDB" id="A0A1T4M992"/>
<evidence type="ECO:0000259" key="2">
    <source>
        <dbReference type="Pfam" id="PF26018"/>
    </source>
</evidence>
<dbReference type="RefSeq" id="WP_107753636.1">
    <property type="nucleotide sequence ID" value="NZ_FUXM01000003.1"/>
</dbReference>
<organism evidence="3 4">
    <name type="scientific">Carboxydocella sporoproducens DSM 16521</name>
    <dbReference type="NCBI Taxonomy" id="1121270"/>
    <lineage>
        <taxon>Bacteria</taxon>
        <taxon>Bacillati</taxon>
        <taxon>Bacillota</taxon>
        <taxon>Clostridia</taxon>
        <taxon>Eubacteriales</taxon>
        <taxon>Clostridiales Family XVI. Incertae Sedis</taxon>
        <taxon>Carboxydocella</taxon>
    </lineage>
</organism>
<dbReference type="Proteomes" id="UP000189933">
    <property type="component" value="Unassembled WGS sequence"/>
</dbReference>
<feature type="transmembrane region" description="Helical" evidence="1">
    <location>
        <begin position="12"/>
        <end position="33"/>
    </location>
</feature>
<sequence length="319" mass="35705">MNKQKRRKKEYRLFVLASIVLLLIGASVLWWGIRFMANRIVARVIDIQPVQWGKLEEVEQAEAWTIRREKILPVPAGAKLEPVVPEGQRVRRGEVIARLQQGQLDGAAGRWDERVVAPEPGQVCYHVDGLESVLLPELIDTVEPDQLWQALQQELGKEKPPVQGVKLLDNLQNPAFLLHLNSTVHWQAGKTVLKLRGKDTSLLVKKLKQRGGETWVILTALNEVGDLAHERRNNLELVERTYRGYLVPASALTETGGKKGLYVVYKEIAYFRPVKVNGQVGEMAAVEEIAPENKAPLLGPGARVVVTPALVTDGQRVMR</sequence>
<keyword evidence="1" id="KW-0472">Membrane</keyword>
<accession>A0A1T4M992</accession>
<reference evidence="4" key="1">
    <citation type="submission" date="2017-02" db="EMBL/GenBank/DDBJ databases">
        <authorList>
            <person name="Varghese N."/>
            <person name="Submissions S."/>
        </authorList>
    </citation>
    <scope>NUCLEOTIDE SEQUENCE [LARGE SCALE GENOMIC DNA]</scope>
    <source>
        <strain evidence="4">DSM 16521</strain>
    </source>
</reference>
<keyword evidence="1" id="KW-1133">Transmembrane helix</keyword>
<dbReference type="OrthoDB" id="1722186at2"/>
<evidence type="ECO:0000256" key="1">
    <source>
        <dbReference type="SAM" id="Phobius"/>
    </source>
</evidence>
<feature type="domain" description="RND related barrel-sandwich hybrid" evidence="2">
    <location>
        <begin position="83"/>
        <end position="157"/>
    </location>
</feature>